<feature type="compositionally biased region" description="Basic residues" evidence="4">
    <location>
        <begin position="897"/>
        <end position="906"/>
    </location>
</feature>
<feature type="compositionally biased region" description="Polar residues" evidence="4">
    <location>
        <begin position="827"/>
        <end position="836"/>
    </location>
</feature>
<feature type="compositionally biased region" description="Low complexity" evidence="4">
    <location>
        <begin position="1779"/>
        <end position="1807"/>
    </location>
</feature>
<evidence type="ECO:0000313" key="6">
    <source>
        <dbReference type="EMBL" id="EGT57038.1"/>
    </source>
</evidence>
<keyword evidence="3" id="KW-0539">Nucleus</keyword>
<feature type="compositionally biased region" description="Polar residues" evidence="4">
    <location>
        <begin position="1381"/>
        <end position="1414"/>
    </location>
</feature>
<proteinExistence type="predicted"/>
<dbReference type="PANTHER" id="PTHR13964:SF27">
    <property type="entry name" value="HAT-TRICK, ISOFORM D"/>
    <property type="match status" value="1"/>
</dbReference>
<name>G0NBD2_CAEBE</name>
<dbReference type="SMART" id="SM01014">
    <property type="entry name" value="ARID"/>
    <property type="match status" value="1"/>
</dbReference>
<dbReference type="OrthoDB" id="10068428at2759"/>
<keyword evidence="2" id="KW-0804">Transcription</keyword>
<keyword evidence="1" id="KW-0805">Transcription regulation</keyword>
<feature type="compositionally biased region" description="Basic and acidic residues" evidence="4">
    <location>
        <begin position="652"/>
        <end position="664"/>
    </location>
</feature>
<dbReference type="PROSITE" id="PS51011">
    <property type="entry name" value="ARID"/>
    <property type="match status" value="1"/>
</dbReference>
<feature type="compositionally biased region" description="Basic and acidic residues" evidence="4">
    <location>
        <begin position="1181"/>
        <end position="1192"/>
    </location>
</feature>
<dbReference type="Pfam" id="PF01388">
    <property type="entry name" value="ARID"/>
    <property type="match status" value="1"/>
</dbReference>
<feature type="compositionally biased region" description="Polar residues" evidence="4">
    <location>
        <begin position="1250"/>
        <end position="1259"/>
    </location>
</feature>
<protein>
    <recommendedName>
        <fullName evidence="5">ARID domain-containing protein</fullName>
    </recommendedName>
</protein>
<feature type="compositionally biased region" description="Pro residues" evidence="4">
    <location>
        <begin position="1549"/>
        <end position="1561"/>
    </location>
</feature>
<feature type="region of interest" description="Disordered" evidence="4">
    <location>
        <begin position="1774"/>
        <end position="1807"/>
    </location>
</feature>
<keyword evidence="7" id="KW-1185">Reference proteome</keyword>
<feature type="compositionally biased region" description="Basic and acidic residues" evidence="4">
    <location>
        <begin position="1600"/>
        <end position="1612"/>
    </location>
</feature>
<dbReference type="GO" id="GO:0005634">
    <property type="term" value="C:nucleus"/>
    <property type="evidence" value="ECO:0007669"/>
    <property type="project" value="TreeGrafter"/>
</dbReference>
<dbReference type="HOGENOM" id="CLU_237944_0_0_1"/>
<evidence type="ECO:0000256" key="3">
    <source>
        <dbReference type="ARBA" id="ARBA00023242"/>
    </source>
</evidence>
<feature type="compositionally biased region" description="Low complexity" evidence="4">
    <location>
        <begin position="1194"/>
        <end position="1209"/>
    </location>
</feature>
<feature type="region of interest" description="Disordered" evidence="4">
    <location>
        <begin position="200"/>
        <end position="286"/>
    </location>
</feature>
<dbReference type="Proteomes" id="UP000008068">
    <property type="component" value="Unassembled WGS sequence"/>
</dbReference>
<feature type="compositionally biased region" description="Acidic residues" evidence="4">
    <location>
        <begin position="1109"/>
        <end position="1119"/>
    </location>
</feature>
<feature type="region of interest" description="Disordered" evidence="4">
    <location>
        <begin position="336"/>
        <end position="373"/>
    </location>
</feature>
<feature type="compositionally biased region" description="Polar residues" evidence="4">
    <location>
        <begin position="1217"/>
        <end position="1229"/>
    </location>
</feature>
<dbReference type="Gene3D" id="2.30.30.140">
    <property type="match status" value="1"/>
</dbReference>
<feature type="compositionally biased region" description="Low complexity" evidence="4">
    <location>
        <begin position="1136"/>
        <end position="1147"/>
    </location>
</feature>
<dbReference type="EMBL" id="GL379858">
    <property type="protein sequence ID" value="EGT57038.1"/>
    <property type="molecule type" value="Genomic_DNA"/>
</dbReference>
<dbReference type="InterPro" id="IPR001606">
    <property type="entry name" value="ARID_dom"/>
</dbReference>
<dbReference type="InterPro" id="IPR051232">
    <property type="entry name" value="ARID/SWI1_ChromRemod"/>
</dbReference>
<dbReference type="FunCoup" id="G0NBD2">
    <property type="interactions" value="481"/>
</dbReference>
<feature type="compositionally biased region" description="Basic and acidic residues" evidence="4">
    <location>
        <begin position="129"/>
        <end position="169"/>
    </location>
</feature>
<evidence type="ECO:0000259" key="5">
    <source>
        <dbReference type="PROSITE" id="PS51011"/>
    </source>
</evidence>
<feature type="compositionally biased region" description="Pro residues" evidence="4">
    <location>
        <begin position="1678"/>
        <end position="1690"/>
    </location>
</feature>
<dbReference type="PANTHER" id="PTHR13964">
    <property type="entry name" value="RBP-RELATED"/>
    <property type="match status" value="1"/>
</dbReference>
<evidence type="ECO:0000256" key="2">
    <source>
        <dbReference type="ARBA" id="ARBA00023163"/>
    </source>
</evidence>
<dbReference type="Gene3D" id="1.10.150.60">
    <property type="entry name" value="ARID DNA-binding domain"/>
    <property type="match status" value="1"/>
</dbReference>
<feature type="region of interest" description="Disordered" evidence="4">
    <location>
        <begin position="612"/>
        <end position="691"/>
    </location>
</feature>
<feature type="region of interest" description="Disordered" evidence="4">
    <location>
        <begin position="798"/>
        <end position="931"/>
    </location>
</feature>
<dbReference type="InterPro" id="IPR036431">
    <property type="entry name" value="ARID_dom_sf"/>
</dbReference>
<sequence length="1807" mass="202424">MSTSSDNPPFLPIGTEVSSKFRGAFCESTIVRIEKQVRVKFTLKEKPWGIKVIDDPNIPLSDMVVGKTVTIPVDKKQVQAQVNHVKDMSLYFVVFNDGDQKQLRRSQLVQKGERHFSAEGNLDSMPLTKPEDFSAPVKRDRGSKPKANEPSTSRRVDDGNRGAEDRVEAARTAPTPRKRRAAENAMSAIGEMRGVINDTQSEESTDEQAGPAPPSTSKAKSRKRRQEEPEPMDNDEPAVNGGGPSTSAAANDQDRQQSAKEKKKKKKKEKEKSEQPDESDEENSKDLRRRERKIIEKLYRRYIKKSLDRNRKMLRQVLYRRSTQYSLSYRNHRIIPKKQRVVMHSPSSGSHTSSSNSSNRGSSGGSGSSKKSTRMYPARMFSFVSRYRIRNALLFLKWRNACHRIKTKVRCKYYRQWWKLPKTKIRGMFRNEKFVKNSERKSRFMRLFVGVEQEKSLQFVVLHDDVKKSRQLLKFVDKATEAHLTFDERCDLNQDDIACQTIRNHFKKETWVPGILLPKIFSVENARHPERVVRNMETGKLQRVWADDLVPVKWMPRFGAKETEGIVASRKAKNQLNFHLAWRFTRDYRRNRFHRQSLKAMLKCRRRTPTREFAPLKQRLKTKIAKLSPPARRSEPGAIEPLEEEPEEEDMREIKEEVREDEPVQQRPRPAARDEVKDEDESDYDSDYSIKNTPVDQRDAFVAVLLQFHDARNSILNSSPNIQGHDVDLFYLYQLALKVGGPRKIYSSNPWTVWGKKLVPQAVDPEEELKQIFKSCIENYLAFNIKMDWPAGIIQQRSERKQVQPGIYSENRKKRQKAQEAAAAGEPSTSQATPKNRPQYRKRKADTSESGSDRRRGSRNTTMSPGASEDRDAPGTSTAMYSDTEDDDRSQNNDGRVKRKKSKTPGRRSVSVKDEYPPAQPAKKGRPKKNVATVKNPLVLAKFVGDKTIDKTDEREYVRANLLSVIHAQDSLRAWHDGTWYKAHCVERCEDVTEDIKKLLMKIQRGQERLGRKNPLKEELYAIFDRLNIKAHYIGWNGRFDELLTYDYLKVLKKTQIEARKRFAILPNGKKLRPSILAVVERAMCQEDENKSRRPDYLKLAEEALGNESDFDTDDEPVEEKDRKKKKKERRRCARAIRATLMETTSESESESNNVRQPKKVKKRGAPGVDRDQPSSSRRRLASDDHSPEIGERSTTPSSKSSTSIISSPGNRAAVRNISSSPESVQSGLSPEPSKNPDESDEEDSRRESIGSTEASGSRASEEQEFRQRVVPDDHSPELGVPSISSSEKSSSSSPQRRKTASPEFDYEGGDPIAVSPDDASRPPSKVPSKQSSEEPENVGESTEAAETASSKSTIKGAESDTEEPEYPEVLRTSEPADFPSPSTSSGNQNYPSLNRQGSSTAMPVFSPATTNLAHSGPLTLEEVPVVATTSSSAYDRKEEDVSDTEVLGKRRRTSAGVESTPVKRMRRASERSAGGTDDGVTSPRRHPAPLAPQPVSGALTLQMAIPESSGPIEPVTASTSKRRKTASPTFSTGPLVLDTSPPVASTPSKPPRPPGAPPLGRPKKNSAGSAASSRKTEERDEPRVSVDKVVSPSAGAVTSERRSAERRSATEEKEEDMTLNNQAEGPIGSPRGRGGKRKRGGRAGAVAAARVTPGRSSTSRRSAQEESEEKDAEVAPVPAPVAPPAPIAPPNLSRPDSFANQKARVAKYMEDIGTSQDFHLIGIDYEKVLRESPPEDININLEEMSNEARDLFYSAKTELAALEKMYRKVEAAKKKAAEAAAAEAEADNAAPSSSEDPSTSSTPNNQ</sequence>
<feature type="compositionally biased region" description="Acidic residues" evidence="4">
    <location>
        <begin position="677"/>
        <end position="686"/>
    </location>
</feature>
<feature type="compositionally biased region" description="Basic and acidic residues" evidence="4">
    <location>
        <begin position="1260"/>
        <end position="1277"/>
    </location>
</feature>
<dbReference type="InParanoid" id="G0NBD2"/>
<reference evidence="7" key="1">
    <citation type="submission" date="2011-07" db="EMBL/GenBank/DDBJ databases">
        <authorList>
            <consortium name="Caenorhabditis brenneri Sequencing and Analysis Consortium"/>
            <person name="Wilson R.K."/>
        </authorList>
    </citation>
    <scope>NUCLEOTIDE SEQUENCE [LARGE SCALE GENOMIC DNA]</scope>
    <source>
        <strain evidence="7">PB2801</strain>
    </source>
</reference>
<feature type="domain" description="ARID" evidence="5">
    <location>
        <begin position="695"/>
        <end position="785"/>
    </location>
</feature>
<feature type="compositionally biased region" description="Basic residues" evidence="4">
    <location>
        <begin position="1123"/>
        <end position="1135"/>
    </location>
</feature>
<feature type="region of interest" description="Disordered" evidence="4">
    <location>
        <begin position="1104"/>
        <end position="1699"/>
    </location>
</feature>
<feature type="compositionally biased region" description="Low complexity" evidence="4">
    <location>
        <begin position="344"/>
        <end position="361"/>
    </location>
</feature>
<feature type="compositionally biased region" description="Basic and acidic residues" evidence="4">
    <location>
        <begin position="845"/>
        <end position="855"/>
    </location>
</feature>
<feature type="compositionally biased region" description="Basic and acidic residues" evidence="4">
    <location>
        <begin position="1575"/>
        <end position="1587"/>
    </location>
</feature>
<dbReference type="SMART" id="SM00501">
    <property type="entry name" value="BRIGHT"/>
    <property type="match status" value="1"/>
</dbReference>
<dbReference type="GO" id="GO:0006357">
    <property type="term" value="P:regulation of transcription by RNA polymerase II"/>
    <property type="evidence" value="ECO:0007669"/>
    <property type="project" value="TreeGrafter"/>
</dbReference>
<gene>
    <name evidence="6" type="ORF">CAEBREN_19920</name>
</gene>
<dbReference type="GO" id="GO:0000976">
    <property type="term" value="F:transcription cis-regulatory region binding"/>
    <property type="evidence" value="ECO:0007669"/>
    <property type="project" value="TreeGrafter"/>
</dbReference>
<evidence type="ECO:0000256" key="1">
    <source>
        <dbReference type="ARBA" id="ARBA00023015"/>
    </source>
</evidence>
<feature type="compositionally biased region" description="Low complexity" evidence="4">
    <location>
        <begin position="1283"/>
        <end position="1294"/>
    </location>
</feature>
<dbReference type="OMA" id="RNACHRI"/>
<accession>G0NBD2</accession>
<dbReference type="STRING" id="135651.G0NBD2"/>
<dbReference type="eggNOG" id="KOG2744">
    <property type="taxonomic scope" value="Eukaryota"/>
</dbReference>
<evidence type="ECO:0000313" key="7">
    <source>
        <dbReference type="Proteomes" id="UP000008068"/>
    </source>
</evidence>
<dbReference type="SUPFAM" id="SSF46774">
    <property type="entry name" value="ARID-like"/>
    <property type="match status" value="1"/>
</dbReference>
<evidence type="ECO:0000256" key="4">
    <source>
        <dbReference type="SAM" id="MobiDB-lite"/>
    </source>
</evidence>
<feature type="region of interest" description="Disordered" evidence="4">
    <location>
        <begin position="115"/>
        <end position="182"/>
    </location>
</feature>
<organism evidence="7">
    <name type="scientific">Caenorhabditis brenneri</name>
    <name type="common">Nematode worm</name>
    <dbReference type="NCBI Taxonomy" id="135651"/>
    <lineage>
        <taxon>Eukaryota</taxon>
        <taxon>Metazoa</taxon>
        <taxon>Ecdysozoa</taxon>
        <taxon>Nematoda</taxon>
        <taxon>Chromadorea</taxon>
        <taxon>Rhabditida</taxon>
        <taxon>Rhabditina</taxon>
        <taxon>Rhabditomorpha</taxon>
        <taxon>Rhabditoidea</taxon>
        <taxon>Rhabditidae</taxon>
        <taxon>Peloderinae</taxon>
        <taxon>Caenorhabditis</taxon>
    </lineage>
</organism>
<feature type="compositionally biased region" description="Acidic residues" evidence="4">
    <location>
        <begin position="641"/>
        <end position="651"/>
    </location>
</feature>
<feature type="compositionally biased region" description="Low complexity" evidence="4">
    <location>
        <begin position="1341"/>
        <end position="1354"/>
    </location>
</feature>